<evidence type="ECO:0000313" key="2">
    <source>
        <dbReference type="EMBL" id="AIJ45352.1"/>
    </source>
</evidence>
<gene>
    <name evidence="2" type="ORF">O987_05965</name>
</gene>
<evidence type="ECO:0000313" key="3">
    <source>
        <dbReference type="Proteomes" id="UP000028782"/>
    </source>
</evidence>
<dbReference type="GO" id="GO:0016787">
    <property type="term" value="F:hydrolase activity"/>
    <property type="evidence" value="ECO:0007669"/>
    <property type="project" value="UniProtKB-KW"/>
</dbReference>
<proteinExistence type="predicted"/>
<evidence type="ECO:0000259" key="1">
    <source>
        <dbReference type="Pfam" id="PF07143"/>
    </source>
</evidence>
<dbReference type="SUPFAM" id="SSF159245">
    <property type="entry name" value="AttH-like"/>
    <property type="match status" value="1"/>
</dbReference>
<dbReference type="EMBL" id="CP006704">
    <property type="protein sequence ID" value="AIJ45352.1"/>
    <property type="molecule type" value="Genomic_DNA"/>
</dbReference>
<keyword evidence="2" id="KW-0378">Hydrolase</keyword>
<dbReference type="KEGG" id="ctes:O987_05965"/>
<dbReference type="Pfam" id="PF17186">
    <property type="entry name" value="Lipocalin_9"/>
    <property type="match status" value="1"/>
</dbReference>
<dbReference type="InterPro" id="IPR006311">
    <property type="entry name" value="TAT_signal"/>
</dbReference>
<reference evidence="2 3" key="1">
    <citation type="journal article" date="2014" name="Genome Announc.">
        <title>Complete Genome Sequence of Polychlorinated Biphenyl Degrader Comamonas testosteroni TK102 (NBRC 109938).</title>
        <authorList>
            <person name="Fukuda K."/>
            <person name="Hosoyama A."/>
            <person name="Tsuchikane K."/>
            <person name="Ohji S."/>
            <person name="Yamazoe A."/>
            <person name="Fujita N."/>
            <person name="Shintani M."/>
            <person name="Kimbara K."/>
        </authorList>
    </citation>
    <scope>NUCLEOTIDE SEQUENCE [LARGE SCALE GENOMIC DNA]</scope>
    <source>
        <strain evidence="2">TK102</strain>
    </source>
</reference>
<dbReference type="PROSITE" id="PS51318">
    <property type="entry name" value="TAT"/>
    <property type="match status" value="1"/>
</dbReference>
<dbReference type="PANTHER" id="PTHR38591">
    <property type="entry name" value="HYDROLASE"/>
    <property type="match status" value="1"/>
</dbReference>
<dbReference type="InterPro" id="IPR023374">
    <property type="entry name" value="AttH-like_dom_sf"/>
</dbReference>
<feature type="domain" description="AttH" evidence="1">
    <location>
        <begin position="65"/>
        <end position="246"/>
    </location>
</feature>
<dbReference type="InterPro" id="IPR010791">
    <property type="entry name" value="AttH_dom"/>
</dbReference>
<sequence>MPYQPTPSQPQQPALLALSRRQSLQTLAAAGLGWAALGLPLPGMALPLKTLQFPRDFGSHPDLQTEWWYITGRLQAGGKPWGFQLTFFRSRIEAAQSLQSTLAAKQLIFAHAALCDVEGRKLLHDQRMARAGLGLAGASESDTDVRINDWYLQRRPVQGQNAVQASRYQALLTTKDFTLDLEFDSTQPLLLQGLNGLSRKGPREEQASYYYSQPQLKVGGSIAVAGQSLPVQASAHNHAWLDHECSAAIMDPEAQGWDWIGMNLDDGSALTAFHLRRRNGSALWAGGSFRAPNQSAQIFGADQVRFEPLRHWNSPHSKASYPVAWSVRTPAGRFEVQALVDDQELDSRASTGAIYWEGLCELRRIGADGTSRRAGQGYLEMTGYANALRL</sequence>
<dbReference type="Proteomes" id="UP000028782">
    <property type="component" value="Chromosome"/>
</dbReference>
<name>A0A076PPQ4_COMTE</name>
<protein>
    <submittedName>
        <fullName evidence="2">Hydrolase</fullName>
    </submittedName>
</protein>
<accession>A0A076PPQ4</accession>
<dbReference type="PANTHER" id="PTHR38591:SF1">
    <property type="entry name" value="BLL1000 PROTEIN"/>
    <property type="match status" value="1"/>
</dbReference>
<organism evidence="2 3">
    <name type="scientific">Comamonas testosteroni TK102</name>
    <dbReference type="NCBI Taxonomy" id="1392005"/>
    <lineage>
        <taxon>Bacteria</taxon>
        <taxon>Pseudomonadati</taxon>
        <taxon>Pseudomonadota</taxon>
        <taxon>Betaproteobacteria</taxon>
        <taxon>Burkholderiales</taxon>
        <taxon>Comamonadaceae</taxon>
        <taxon>Comamonas</taxon>
    </lineage>
</organism>
<dbReference type="HOGENOM" id="CLU_040626_1_0_4"/>
<dbReference type="Gene3D" id="2.40.370.10">
    <property type="entry name" value="AttH-like domain"/>
    <property type="match status" value="2"/>
</dbReference>
<dbReference type="AlphaFoldDB" id="A0A076PPQ4"/>
<dbReference type="RefSeq" id="WP_051962119.1">
    <property type="nucleotide sequence ID" value="NZ_CP006704.1"/>
</dbReference>
<dbReference type="Pfam" id="PF07143">
    <property type="entry name" value="CrtC"/>
    <property type="match status" value="1"/>
</dbReference>